<proteinExistence type="predicted"/>
<keyword evidence="2" id="KW-1185">Reference proteome</keyword>
<dbReference type="Proteomes" id="UP000628840">
    <property type="component" value="Unassembled WGS sequence"/>
</dbReference>
<sequence length="57" mass="6832">MSDLEETKLDWNWYTFETLVESTDSTRRIGDRLRQQFDDRITFVGFDELTTPGRSVR</sequence>
<name>A0A830F545_9EURY</name>
<reference evidence="1 2" key="1">
    <citation type="journal article" date="2019" name="Int. J. Syst. Evol. Microbiol.">
        <title>The Global Catalogue of Microorganisms (GCM) 10K type strain sequencing project: providing services to taxonomists for standard genome sequencing and annotation.</title>
        <authorList>
            <consortium name="The Broad Institute Genomics Platform"/>
            <consortium name="The Broad Institute Genome Sequencing Center for Infectious Disease"/>
            <person name="Wu L."/>
            <person name="Ma J."/>
        </authorList>
    </citation>
    <scope>NUCLEOTIDE SEQUENCE [LARGE SCALE GENOMIC DNA]</scope>
    <source>
        <strain evidence="1 2">JCM 19585</strain>
    </source>
</reference>
<dbReference type="RefSeq" id="WP_188884158.1">
    <property type="nucleotide sequence ID" value="NZ_BMPF01000005.1"/>
</dbReference>
<dbReference type="OrthoDB" id="9287at2157"/>
<protein>
    <submittedName>
        <fullName evidence="1">Uncharacterized protein</fullName>
    </submittedName>
</protein>
<accession>A0A830F545</accession>
<dbReference type="AlphaFoldDB" id="A0A830F545"/>
<gene>
    <name evidence="1" type="ORF">GCM10009037_26400</name>
</gene>
<evidence type="ECO:0000313" key="1">
    <source>
        <dbReference type="EMBL" id="GGL41546.1"/>
    </source>
</evidence>
<dbReference type="EMBL" id="BMPF01000005">
    <property type="protein sequence ID" value="GGL41546.1"/>
    <property type="molecule type" value="Genomic_DNA"/>
</dbReference>
<comment type="caution">
    <text evidence="1">The sequence shown here is derived from an EMBL/GenBank/DDBJ whole genome shotgun (WGS) entry which is preliminary data.</text>
</comment>
<evidence type="ECO:0000313" key="2">
    <source>
        <dbReference type="Proteomes" id="UP000628840"/>
    </source>
</evidence>
<organism evidence="1 2">
    <name type="scientific">Halarchaeum grantii</name>
    <dbReference type="NCBI Taxonomy" id="1193105"/>
    <lineage>
        <taxon>Archaea</taxon>
        <taxon>Methanobacteriati</taxon>
        <taxon>Methanobacteriota</taxon>
        <taxon>Stenosarchaea group</taxon>
        <taxon>Halobacteria</taxon>
        <taxon>Halobacteriales</taxon>
        <taxon>Halobacteriaceae</taxon>
    </lineage>
</organism>